<dbReference type="AlphaFoldDB" id="A0A382DWQ8"/>
<name>A0A382DWQ8_9ZZZZ</name>
<dbReference type="PROSITE" id="PS51257">
    <property type="entry name" value="PROKAR_LIPOPROTEIN"/>
    <property type="match status" value="1"/>
</dbReference>
<organism evidence="1">
    <name type="scientific">marine metagenome</name>
    <dbReference type="NCBI Taxonomy" id="408172"/>
    <lineage>
        <taxon>unclassified sequences</taxon>
        <taxon>metagenomes</taxon>
        <taxon>ecological metagenomes</taxon>
    </lineage>
</organism>
<dbReference type="EMBL" id="UINC01041430">
    <property type="protein sequence ID" value="SVB42685.1"/>
    <property type="molecule type" value="Genomic_DNA"/>
</dbReference>
<gene>
    <name evidence="1" type="ORF">METZ01_LOCUS195539</name>
</gene>
<sequence length="216" mass="22727">MKNIISFIVLICSVAVILTSCSKDKDEESTTDATTTSKTTTTPSGSITMGSYTASGVYISSCFSGSGVSTLVSAGSLPSDAQSFGFAFVVTGDDSFTEETHVFTDTGCTTSTYISKLLRDNVTVGTASGANYPVTYNDQGFKLTVNTTTAETWLETLYANLGRTLDFTVGREMGVYPVSPTLTYGLWTPSATTIYLATESTSSTPSTAGAIVYTKE</sequence>
<proteinExistence type="predicted"/>
<evidence type="ECO:0008006" key="2">
    <source>
        <dbReference type="Google" id="ProtNLM"/>
    </source>
</evidence>
<accession>A0A382DWQ8</accession>
<protein>
    <recommendedName>
        <fullName evidence="2">Lipoprotein</fullName>
    </recommendedName>
</protein>
<reference evidence="1" key="1">
    <citation type="submission" date="2018-05" db="EMBL/GenBank/DDBJ databases">
        <authorList>
            <person name="Lanie J.A."/>
            <person name="Ng W.-L."/>
            <person name="Kazmierczak K.M."/>
            <person name="Andrzejewski T.M."/>
            <person name="Davidsen T.M."/>
            <person name="Wayne K.J."/>
            <person name="Tettelin H."/>
            <person name="Glass J.I."/>
            <person name="Rusch D."/>
            <person name="Podicherti R."/>
            <person name="Tsui H.-C.T."/>
            <person name="Winkler M.E."/>
        </authorList>
    </citation>
    <scope>NUCLEOTIDE SEQUENCE</scope>
</reference>
<evidence type="ECO:0000313" key="1">
    <source>
        <dbReference type="EMBL" id="SVB42685.1"/>
    </source>
</evidence>